<reference evidence="1 2" key="1">
    <citation type="submission" date="2018-12" db="EMBL/GenBank/DDBJ databases">
        <title>Genomic taxonomy of the Vibrionaceae family.</title>
        <authorList>
            <person name="Gomez-Gil B."/>
            <person name="Enciso-Ibarra K."/>
        </authorList>
    </citation>
    <scope>NUCLEOTIDE SEQUENCE [LARGE SCALE GENOMIC DNA]</scope>
    <source>
        <strain evidence="1 2">CAIM 594</strain>
    </source>
</reference>
<gene>
    <name evidence="1" type="ORF">EJA03_02905</name>
</gene>
<dbReference type="Proteomes" id="UP000269041">
    <property type="component" value="Unassembled WGS sequence"/>
</dbReference>
<dbReference type="RefSeq" id="WP_125319744.1">
    <property type="nucleotide sequence ID" value="NZ_AP024889.1"/>
</dbReference>
<evidence type="ECO:0000313" key="2">
    <source>
        <dbReference type="Proteomes" id="UP000269041"/>
    </source>
</evidence>
<name>A0A427U766_9VIBR</name>
<dbReference type="OrthoDB" id="5871735at2"/>
<protein>
    <submittedName>
        <fullName evidence="1">Uncharacterized protein</fullName>
    </submittedName>
</protein>
<comment type="caution">
    <text evidence="1">The sequence shown here is derived from an EMBL/GenBank/DDBJ whole genome shotgun (WGS) entry which is preliminary data.</text>
</comment>
<sequence length="150" mass="16694">MSKLVAVLLILVGTILGVLTSYFNNNSINRDMSSHTAAYISSVDPDNNFGITLPLRVDITLKENSTYGVYALLPKSRVGYASSGWYELDSDGIFFTMRKHRRLNIDPLRNGVIEQLFVRSGVFDGHMKLVKLDEHSAALVGSKVALHMNY</sequence>
<dbReference type="AlphaFoldDB" id="A0A427U766"/>
<organism evidence="1 2">
    <name type="scientific">Vibrio pectenicida</name>
    <dbReference type="NCBI Taxonomy" id="62763"/>
    <lineage>
        <taxon>Bacteria</taxon>
        <taxon>Pseudomonadati</taxon>
        <taxon>Pseudomonadota</taxon>
        <taxon>Gammaproteobacteria</taxon>
        <taxon>Vibrionales</taxon>
        <taxon>Vibrionaceae</taxon>
        <taxon>Vibrio</taxon>
    </lineage>
</organism>
<dbReference type="EMBL" id="RSFA01000007">
    <property type="protein sequence ID" value="RSD32535.1"/>
    <property type="molecule type" value="Genomic_DNA"/>
</dbReference>
<keyword evidence="2" id="KW-1185">Reference proteome</keyword>
<evidence type="ECO:0000313" key="1">
    <source>
        <dbReference type="EMBL" id="RSD32535.1"/>
    </source>
</evidence>
<proteinExistence type="predicted"/>
<accession>A0A427U766</accession>